<protein>
    <submittedName>
        <fullName evidence="4">ROK family protein</fullName>
    </submittedName>
</protein>
<accession>A0A9X2JLH3</accession>
<dbReference type="PANTHER" id="PTHR18964:SF110">
    <property type="entry name" value="TRANSCRIPTIONAL REGULATOR, XYLR-RELATED"/>
    <property type="match status" value="1"/>
</dbReference>
<dbReference type="AlphaFoldDB" id="A0A9X2JLH3"/>
<dbReference type="PANTHER" id="PTHR18964">
    <property type="entry name" value="ROK (REPRESSOR, ORF, KINASE) FAMILY"/>
    <property type="match status" value="1"/>
</dbReference>
<dbReference type="InterPro" id="IPR036390">
    <property type="entry name" value="WH_DNA-bd_sf"/>
</dbReference>
<dbReference type="InterPro" id="IPR036388">
    <property type="entry name" value="WH-like_DNA-bd_sf"/>
</dbReference>
<dbReference type="Proteomes" id="UP001139006">
    <property type="component" value="Unassembled WGS sequence"/>
</dbReference>
<dbReference type="EMBL" id="JAIULA010000011">
    <property type="protein sequence ID" value="MCP0887022.1"/>
    <property type="molecule type" value="Genomic_DNA"/>
</dbReference>
<gene>
    <name evidence="4" type="ORF">LB941_06695</name>
</gene>
<comment type="similarity">
    <text evidence="2">Belongs to the ROK (NagC/XylR) family.</text>
</comment>
<dbReference type="RefSeq" id="WP_253360540.1">
    <property type="nucleotide sequence ID" value="NZ_JAIULA010000011.1"/>
</dbReference>
<keyword evidence="3" id="KW-0859">Xylose metabolism</keyword>
<proteinExistence type="inferred from homology"/>
<dbReference type="Pfam" id="PF00480">
    <property type="entry name" value="ROK"/>
    <property type="match status" value="1"/>
</dbReference>
<evidence type="ECO:0000313" key="5">
    <source>
        <dbReference type="Proteomes" id="UP001139006"/>
    </source>
</evidence>
<organism evidence="4 5">
    <name type="scientific">Ligilactobacillus ubinensis</name>
    <dbReference type="NCBI Taxonomy" id="2876789"/>
    <lineage>
        <taxon>Bacteria</taxon>
        <taxon>Bacillati</taxon>
        <taxon>Bacillota</taxon>
        <taxon>Bacilli</taxon>
        <taxon>Lactobacillales</taxon>
        <taxon>Lactobacillaceae</taxon>
        <taxon>Ligilactobacillus</taxon>
    </lineage>
</organism>
<evidence type="ECO:0000256" key="2">
    <source>
        <dbReference type="ARBA" id="ARBA00006479"/>
    </source>
</evidence>
<dbReference type="Gene3D" id="3.30.420.40">
    <property type="match status" value="2"/>
</dbReference>
<dbReference type="SUPFAM" id="SSF46785">
    <property type="entry name" value="Winged helix' DNA-binding domain"/>
    <property type="match status" value="1"/>
</dbReference>
<dbReference type="InterPro" id="IPR000600">
    <property type="entry name" value="ROK"/>
</dbReference>
<keyword evidence="3" id="KW-0119">Carbohydrate metabolism</keyword>
<evidence type="ECO:0000256" key="1">
    <source>
        <dbReference type="ARBA" id="ARBA00002486"/>
    </source>
</evidence>
<reference evidence="4 5" key="1">
    <citation type="journal article" date="2023" name="Int. J. Syst. Evol. Microbiol.">
        <title>Ligilactobacillus ubinensis sp. nov., a novel species isolated from the wild ferment of a durian fruit (Durio zibethinus).</title>
        <authorList>
            <person name="Heng Y.C."/>
            <person name="Menon N."/>
            <person name="Chen B."/>
            <person name="Loo B.Z.L."/>
            <person name="Wong G.W.J."/>
            <person name="Lim A.C.H."/>
            <person name="Silvaraju S."/>
            <person name="Kittelmann S."/>
        </authorList>
    </citation>
    <scope>NUCLEOTIDE SEQUENCE [LARGE SCALE GENOMIC DNA]</scope>
    <source>
        <strain evidence="4 5">WILCCON 0076</strain>
    </source>
</reference>
<keyword evidence="5" id="KW-1185">Reference proteome</keyword>
<dbReference type="SUPFAM" id="SSF53067">
    <property type="entry name" value="Actin-like ATPase domain"/>
    <property type="match status" value="1"/>
</dbReference>
<dbReference type="InterPro" id="IPR043129">
    <property type="entry name" value="ATPase_NBD"/>
</dbReference>
<comment type="caution">
    <text evidence="4">The sequence shown here is derived from an EMBL/GenBank/DDBJ whole genome shotgun (WGS) entry which is preliminary data.</text>
</comment>
<sequence>MNELEMIKNNSTKSILQELFNNKVTTRAEISRSVGLNKSTISSIYDTLKQLNLVEELGEGEASNLGGRKPTKIRINANYGFTVSFDISFHNLHYMANLLNGEIVTQGKVSIYGDETAEILKIIDDKIKHFLATVKTDRGLLGICFSVHGVIDDNQIIYSPFVDLENIDLHRMFAEKYEVPVLIENESNLVALYARDFLNKNTIENLIVVSIHKGIGSGVIINGNLFRGFHGQAGEIGQMLVSKNGGTYADIEQLWSEDAMIKFLAKSLNIETFSRELLIKYLNEKNNVVEKVIADFVSEIARSIYNISKFCASDTVYLCSPLMEEEPLIFQKITKEVDILNKKNKRSYEIKLNLIEHSNQATLLGACSLITHHVLHLDDFDLNFN</sequence>
<evidence type="ECO:0000256" key="3">
    <source>
        <dbReference type="ARBA" id="ARBA00022629"/>
    </source>
</evidence>
<dbReference type="GO" id="GO:0042732">
    <property type="term" value="P:D-xylose metabolic process"/>
    <property type="evidence" value="ECO:0007669"/>
    <property type="project" value="UniProtKB-KW"/>
</dbReference>
<dbReference type="Gene3D" id="1.10.10.10">
    <property type="entry name" value="Winged helix-like DNA-binding domain superfamily/Winged helix DNA-binding domain"/>
    <property type="match status" value="1"/>
</dbReference>
<comment type="function">
    <text evidence="1">Transcriptional repressor of xylose-utilizing enzymes.</text>
</comment>
<evidence type="ECO:0000313" key="4">
    <source>
        <dbReference type="EMBL" id="MCP0887022.1"/>
    </source>
</evidence>
<name>A0A9X2JLH3_9LACO</name>